<dbReference type="GO" id="GO:0016879">
    <property type="term" value="F:ligase activity, forming carbon-nitrogen bonds"/>
    <property type="evidence" value="ECO:0007669"/>
    <property type="project" value="TreeGrafter"/>
</dbReference>
<dbReference type="Gene3D" id="3.30.470.20">
    <property type="entry name" value="ATP-grasp fold, B domain"/>
    <property type="match status" value="1"/>
</dbReference>
<dbReference type="Proteomes" id="UP000199087">
    <property type="component" value="Unassembled WGS sequence"/>
</dbReference>
<dbReference type="GO" id="GO:0005737">
    <property type="term" value="C:cytoplasm"/>
    <property type="evidence" value="ECO:0007669"/>
    <property type="project" value="TreeGrafter"/>
</dbReference>
<gene>
    <name evidence="3" type="ORF">BN000_03529</name>
</gene>
<dbReference type="STRING" id="1499688.BN000_03529"/>
<reference evidence="4" key="1">
    <citation type="submission" date="2015-05" db="EMBL/GenBank/DDBJ databases">
        <authorList>
            <person name="Urmite Genomes"/>
        </authorList>
    </citation>
    <scope>NUCLEOTIDE SEQUENCE [LARGE SCALE GENOMIC DNA]</scope>
    <source>
        <strain evidence="4">LF1</strain>
    </source>
</reference>
<dbReference type="InterPro" id="IPR011761">
    <property type="entry name" value="ATP-grasp"/>
</dbReference>
<evidence type="ECO:0000313" key="3">
    <source>
        <dbReference type="EMBL" id="CRK83558.1"/>
    </source>
</evidence>
<evidence type="ECO:0000259" key="2">
    <source>
        <dbReference type="PROSITE" id="PS50975"/>
    </source>
</evidence>
<sequence length="453" mass="52285">MSISLIPVTLVSRKSPNNSDCTLEVSNNLCQQLDLNSGQDLSILLGKKMIKMKIQIIEKPINEITFPENIFHEFYLPIQTYKFQAYYTPEIHTLQLGPILGLLTDFEVKEGAEPHFRSIHLFCEELHRAIEEIGGFFYIFSYNHFSKEGYYYQNGKWIPSMLPLPNVIYNRIHSRRLEYVKEFKKFRQSLEQLNIPLFNERFLSKLEVYNQLSEEQHLHAFLPETKLFTFENLMELAKKYETVFIKPVHGSQGRNILKISKQDENSYSYQTSFQLTIDAKKYLLDDIYQQIKPLLGNRIYIIQQGIPLLTHVGNIMDFRVLCHKNCHHLWEVTSMVARISAEQEMVSNLAKGGKVMKPFEALGTCMNNRKAFEILQLIKELAIETAATISKNSQGITGELGIDIGVDKDGRLWLIEVNSKPSKSFEDGQGKIRPSAKAIVQLCTLLTFETSRD</sequence>
<dbReference type="OrthoDB" id="7869153at2"/>
<keyword evidence="1 3" id="KW-0067">ATP-binding</keyword>
<dbReference type="InterPro" id="IPR026838">
    <property type="entry name" value="YheC/D"/>
</dbReference>
<dbReference type="Pfam" id="PF14398">
    <property type="entry name" value="ATPgrasp_YheCD"/>
    <property type="match status" value="1"/>
</dbReference>
<name>A0A0U1P0C9_9BACI</name>
<keyword evidence="1" id="KW-0547">Nucleotide-binding</keyword>
<dbReference type="EMBL" id="CVRB01000003">
    <property type="protein sequence ID" value="CRK83558.1"/>
    <property type="molecule type" value="Genomic_DNA"/>
</dbReference>
<feature type="domain" description="ATP-grasp" evidence="2">
    <location>
        <begin position="214"/>
        <end position="448"/>
    </location>
</feature>
<dbReference type="PANTHER" id="PTHR21621">
    <property type="entry name" value="RIBOSOMAL PROTEIN S6 MODIFICATION PROTEIN"/>
    <property type="match status" value="1"/>
</dbReference>
<dbReference type="AlphaFoldDB" id="A0A0U1P0C9"/>
<evidence type="ECO:0000313" key="4">
    <source>
        <dbReference type="Proteomes" id="UP000199087"/>
    </source>
</evidence>
<organism evidence="3 4">
    <name type="scientific">Neobacillus massiliamazoniensis</name>
    <dbReference type="NCBI Taxonomy" id="1499688"/>
    <lineage>
        <taxon>Bacteria</taxon>
        <taxon>Bacillati</taxon>
        <taxon>Bacillota</taxon>
        <taxon>Bacilli</taxon>
        <taxon>Bacillales</taxon>
        <taxon>Bacillaceae</taxon>
        <taxon>Neobacillus</taxon>
    </lineage>
</organism>
<dbReference type="SUPFAM" id="SSF56059">
    <property type="entry name" value="Glutathione synthetase ATP-binding domain-like"/>
    <property type="match status" value="1"/>
</dbReference>
<dbReference type="GO" id="GO:0005524">
    <property type="term" value="F:ATP binding"/>
    <property type="evidence" value="ECO:0007669"/>
    <property type="project" value="UniProtKB-UniRule"/>
</dbReference>
<dbReference type="PROSITE" id="PS50975">
    <property type="entry name" value="ATP_GRASP"/>
    <property type="match status" value="1"/>
</dbReference>
<protein>
    <submittedName>
        <fullName evidence="3">Glutathione synthetase ATP-binding domain-like protein</fullName>
    </submittedName>
</protein>
<accession>A0A0U1P0C9</accession>
<evidence type="ECO:0000256" key="1">
    <source>
        <dbReference type="PROSITE-ProRule" id="PRU00409"/>
    </source>
</evidence>
<dbReference type="PANTHER" id="PTHR21621:SF0">
    <property type="entry name" value="BETA-CITRYLGLUTAMATE SYNTHASE B-RELATED"/>
    <property type="match status" value="1"/>
</dbReference>
<dbReference type="GO" id="GO:0046872">
    <property type="term" value="F:metal ion binding"/>
    <property type="evidence" value="ECO:0007669"/>
    <property type="project" value="InterPro"/>
</dbReference>
<dbReference type="RefSeq" id="WP_090636219.1">
    <property type="nucleotide sequence ID" value="NZ_CVRB01000003.1"/>
</dbReference>
<keyword evidence="4" id="KW-1185">Reference proteome</keyword>
<proteinExistence type="predicted"/>